<proteinExistence type="predicted"/>
<dbReference type="Proteomes" id="UP000886042">
    <property type="component" value="Unassembled WGS sequence"/>
</dbReference>
<dbReference type="InterPro" id="IPR017938">
    <property type="entry name" value="Riboflavin_synthase-like_b-brl"/>
</dbReference>
<sequence length="51" mass="5575">MSKLHTVCVKNVSRETPDSVSISFDIPSALKNQFSYTAGQHVVVRKILGGE</sequence>
<dbReference type="AlphaFoldDB" id="A0A7C3G820"/>
<dbReference type="EMBL" id="DRMN01000113">
    <property type="protein sequence ID" value="HFB54612.1"/>
    <property type="molecule type" value="Genomic_DNA"/>
</dbReference>
<accession>A0A7C3G820</accession>
<protein>
    <submittedName>
        <fullName evidence="1">Phenylacetic acid degradation protein</fullName>
    </submittedName>
</protein>
<gene>
    <name evidence="1" type="ORF">ENJ46_01705</name>
</gene>
<name>A0A7C3G820_9PROT</name>
<comment type="caution">
    <text evidence="1">The sequence shown here is derived from an EMBL/GenBank/DDBJ whole genome shotgun (WGS) entry which is preliminary data.</text>
</comment>
<evidence type="ECO:0000313" key="1">
    <source>
        <dbReference type="EMBL" id="HFB54612.1"/>
    </source>
</evidence>
<feature type="non-terminal residue" evidence="1">
    <location>
        <position position="51"/>
    </location>
</feature>
<organism evidence="1">
    <name type="scientific">Hellea balneolensis</name>
    <dbReference type="NCBI Taxonomy" id="287478"/>
    <lineage>
        <taxon>Bacteria</taxon>
        <taxon>Pseudomonadati</taxon>
        <taxon>Pseudomonadota</taxon>
        <taxon>Alphaproteobacteria</taxon>
        <taxon>Maricaulales</taxon>
        <taxon>Robiginitomaculaceae</taxon>
        <taxon>Hellea</taxon>
    </lineage>
</organism>
<reference evidence="1" key="1">
    <citation type="journal article" date="2020" name="mSystems">
        <title>Genome- and Community-Level Interaction Insights into Carbon Utilization and Element Cycling Functions of Hydrothermarchaeota in Hydrothermal Sediment.</title>
        <authorList>
            <person name="Zhou Z."/>
            <person name="Liu Y."/>
            <person name="Xu W."/>
            <person name="Pan J."/>
            <person name="Luo Z.H."/>
            <person name="Li M."/>
        </authorList>
    </citation>
    <scope>NUCLEOTIDE SEQUENCE [LARGE SCALE GENOMIC DNA]</scope>
    <source>
        <strain evidence="1">HyVt-489</strain>
    </source>
</reference>
<dbReference type="SUPFAM" id="SSF63380">
    <property type="entry name" value="Riboflavin synthase domain-like"/>
    <property type="match status" value="1"/>
</dbReference>